<dbReference type="Proteomes" id="UP000008311">
    <property type="component" value="Unassembled WGS sequence"/>
</dbReference>
<gene>
    <name evidence="4" type="ORF">RCOM_0871490</name>
</gene>
<dbReference type="InParanoid" id="B9S6Q5"/>
<sequence length="290" mass="32388">MKFGFKKSPPAFLDLLNHTTIDFKKKVQRGVNFASAGAGILDETGFKAWNQVVKLSEQIQQFRTVIGNITVVKGPEATAKILSKAFYIFCLGSNEFFDYMRAKSNTPKEQLLATIQSAYYLHLKNIYNMGARRFGVIGVPPIGCCPYARAINIKEGGGDVCMPLLNDLAQAFYNSTLTLLQGLSSELPNLTYSFGNAYAMTTDLFDKFPNFGFKDIKTACCGSGNYNGEYPCYKPINPNLCKNRSEYLFWDMYHPSQAASQLLADSLYKGDTNYMTPMNFSQLAEVEVHI</sequence>
<dbReference type="GO" id="GO:0016788">
    <property type="term" value="F:hydrolase activity, acting on ester bonds"/>
    <property type="evidence" value="ECO:0007669"/>
    <property type="project" value="InterPro"/>
</dbReference>
<keyword evidence="3" id="KW-0442">Lipid degradation</keyword>
<keyword evidence="2" id="KW-0378">Hydrolase</keyword>
<evidence type="ECO:0000313" key="4">
    <source>
        <dbReference type="EMBL" id="EEF40661.1"/>
    </source>
</evidence>
<dbReference type="InterPro" id="IPR051058">
    <property type="entry name" value="GDSL_Est/Lipase"/>
</dbReference>
<dbReference type="InterPro" id="IPR036514">
    <property type="entry name" value="SGNH_hydro_sf"/>
</dbReference>
<dbReference type="Gene3D" id="3.40.50.1110">
    <property type="entry name" value="SGNH hydrolase"/>
    <property type="match status" value="1"/>
</dbReference>
<dbReference type="EMBL" id="EQ973882">
    <property type="protein sequence ID" value="EEF40661.1"/>
    <property type="molecule type" value="Genomic_DNA"/>
</dbReference>
<name>B9S6Q5_RICCO</name>
<keyword evidence="3" id="KW-0443">Lipid metabolism</keyword>
<dbReference type="eggNOG" id="KOG0017">
    <property type="taxonomic scope" value="Eukaryota"/>
</dbReference>
<dbReference type="PANTHER" id="PTHR45648:SF88">
    <property type="entry name" value="PROLINE-RICH PROTEIN APG, PUTATIVE-RELATED"/>
    <property type="match status" value="1"/>
</dbReference>
<reference evidence="5" key="1">
    <citation type="journal article" date="2010" name="Nat. Biotechnol.">
        <title>Draft genome sequence of the oilseed species Ricinus communis.</title>
        <authorList>
            <person name="Chan A.P."/>
            <person name="Crabtree J."/>
            <person name="Zhao Q."/>
            <person name="Lorenzi H."/>
            <person name="Orvis J."/>
            <person name="Puiu D."/>
            <person name="Melake-Berhan A."/>
            <person name="Jones K.M."/>
            <person name="Redman J."/>
            <person name="Chen G."/>
            <person name="Cahoon E.B."/>
            <person name="Gedil M."/>
            <person name="Stanke M."/>
            <person name="Haas B.J."/>
            <person name="Wortman J.R."/>
            <person name="Fraser-Liggett C.M."/>
            <person name="Ravel J."/>
            <person name="Rabinowicz P.D."/>
        </authorList>
    </citation>
    <scope>NUCLEOTIDE SEQUENCE [LARGE SCALE GENOMIC DNA]</scope>
    <source>
        <strain evidence="5">cv. Hale</strain>
    </source>
</reference>
<proteinExistence type="inferred from homology"/>
<organism evidence="4 5">
    <name type="scientific">Ricinus communis</name>
    <name type="common">Castor bean</name>
    <dbReference type="NCBI Taxonomy" id="3988"/>
    <lineage>
        <taxon>Eukaryota</taxon>
        <taxon>Viridiplantae</taxon>
        <taxon>Streptophyta</taxon>
        <taxon>Embryophyta</taxon>
        <taxon>Tracheophyta</taxon>
        <taxon>Spermatophyta</taxon>
        <taxon>Magnoliopsida</taxon>
        <taxon>eudicotyledons</taxon>
        <taxon>Gunneridae</taxon>
        <taxon>Pentapetalae</taxon>
        <taxon>rosids</taxon>
        <taxon>fabids</taxon>
        <taxon>Malpighiales</taxon>
        <taxon>Euphorbiaceae</taxon>
        <taxon>Acalyphoideae</taxon>
        <taxon>Acalypheae</taxon>
        <taxon>Ricinus</taxon>
    </lineage>
</organism>
<accession>B9S6Q5</accession>
<dbReference type="PANTHER" id="PTHR45648">
    <property type="entry name" value="GDSL LIPASE/ACYLHYDROLASE FAMILY PROTEIN (AFU_ORTHOLOGUE AFUA_4G14700)"/>
    <property type="match status" value="1"/>
</dbReference>
<comment type="similarity">
    <text evidence="1">Belongs to the 'GDSL' lipolytic enzyme family.</text>
</comment>
<dbReference type="Pfam" id="PF00657">
    <property type="entry name" value="Lipase_GDSL"/>
    <property type="match status" value="1"/>
</dbReference>
<evidence type="ECO:0000313" key="5">
    <source>
        <dbReference type="Proteomes" id="UP000008311"/>
    </source>
</evidence>
<evidence type="ECO:0000256" key="2">
    <source>
        <dbReference type="ARBA" id="ARBA00022801"/>
    </source>
</evidence>
<dbReference type="GO" id="GO:0016042">
    <property type="term" value="P:lipid catabolic process"/>
    <property type="evidence" value="ECO:0007669"/>
    <property type="project" value="UniProtKB-KW"/>
</dbReference>
<evidence type="ECO:0000256" key="1">
    <source>
        <dbReference type="ARBA" id="ARBA00008668"/>
    </source>
</evidence>
<dbReference type="SUPFAM" id="SSF52266">
    <property type="entry name" value="SGNH hydrolase"/>
    <property type="match status" value="1"/>
</dbReference>
<evidence type="ECO:0000256" key="3">
    <source>
        <dbReference type="ARBA" id="ARBA00022963"/>
    </source>
</evidence>
<dbReference type="InterPro" id="IPR001087">
    <property type="entry name" value="GDSL"/>
</dbReference>
<protein>
    <submittedName>
        <fullName evidence="4">Anter-specific proline-rich protein APG, putative</fullName>
    </submittedName>
</protein>
<dbReference type="AlphaFoldDB" id="B9S6Q5"/>
<keyword evidence="5" id="KW-1185">Reference proteome</keyword>